<dbReference type="GO" id="GO:0005524">
    <property type="term" value="F:ATP binding"/>
    <property type="evidence" value="ECO:0007669"/>
    <property type="project" value="UniProtKB-KW"/>
</dbReference>
<dbReference type="SUPFAM" id="SSF55785">
    <property type="entry name" value="PYP-like sensor domain (PAS domain)"/>
    <property type="match status" value="1"/>
</dbReference>
<dbReference type="InterPro" id="IPR029151">
    <property type="entry name" value="Sensor-like_sf"/>
</dbReference>
<evidence type="ECO:0000256" key="12">
    <source>
        <dbReference type="ARBA" id="ARBA00023012"/>
    </source>
</evidence>
<dbReference type="Gene3D" id="3.30.565.10">
    <property type="entry name" value="Histidine kinase-like ATPase, C-terminal domain"/>
    <property type="match status" value="1"/>
</dbReference>
<dbReference type="PRINTS" id="PR00344">
    <property type="entry name" value="BCTRLSENSOR"/>
</dbReference>
<comment type="caution">
    <text evidence="15">The sequence shown here is derived from an EMBL/GenBank/DDBJ whole genome shotgun (WGS) entry which is preliminary data.</text>
</comment>
<evidence type="ECO:0000256" key="8">
    <source>
        <dbReference type="ARBA" id="ARBA00022741"/>
    </source>
</evidence>
<dbReference type="EMBL" id="BMPI01000032">
    <property type="protein sequence ID" value="GGM50053.1"/>
    <property type="molecule type" value="Genomic_DNA"/>
</dbReference>
<keyword evidence="6" id="KW-0808">Transferase</keyword>
<dbReference type="Pfam" id="PF14689">
    <property type="entry name" value="SPOB_a"/>
    <property type="match status" value="1"/>
</dbReference>
<feature type="domain" description="Histidine kinase" evidence="14">
    <location>
        <begin position="328"/>
        <end position="515"/>
    </location>
</feature>
<dbReference type="SUPFAM" id="SSF55874">
    <property type="entry name" value="ATPase domain of HSP90 chaperone/DNA topoisomerase II/histidine kinase"/>
    <property type="match status" value="1"/>
</dbReference>
<dbReference type="InterPro" id="IPR003594">
    <property type="entry name" value="HATPase_dom"/>
</dbReference>
<evidence type="ECO:0000259" key="14">
    <source>
        <dbReference type="PROSITE" id="PS50109"/>
    </source>
</evidence>
<dbReference type="Pfam" id="PF02518">
    <property type="entry name" value="HATPase_c"/>
    <property type="match status" value="1"/>
</dbReference>
<keyword evidence="13" id="KW-0472">Membrane</keyword>
<dbReference type="CDD" id="cd00130">
    <property type="entry name" value="PAS"/>
    <property type="match status" value="1"/>
</dbReference>
<evidence type="ECO:0000313" key="16">
    <source>
        <dbReference type="Proteomes" id="UP000642070"/>
    </source>
</evidence>
<dbReference type="PROSITE" id="PS50109">
    <property type="entry name" value="HIS_KIN"/>
    <property type="match status" value="1"/>
</dbReference>
<keyword evidence="5" id="KW-0597">Phosphoprotein</keyword>
<dbReference type="SMART" id="SM00091">
    <property type="entry name" value="PAS"/>
    <property type="match status" value="1"/>
</dbReference>
<sequence length="519" mass="54512">MRWQFSLARQFLVLQLGIVLLVVGAVAAVSMAEAGAAFRRDQGAKLRSTAENLAATDLVRAGMGATIWYDSLAASAETARSVSGSTYVEFVDAHGALLTGPRRGQPAVLGASNAATGRAWLGVVEHDSPVLEAHAPVLDPRDGRVLGLVVVGKTYPSLPELLATATPDLLTYLLLGSLLGIAGSTLLSRRIKRQTLGLEPAEISGLVEHREAMLHGIKEGLIGVDAAGRVTLANDEARRLLGLSGDVTGVPLRSLGMPEELLTLLTVGSDEPDHVVVHESRVLVLNRMPVLVRGRPVGSVTTLRDRTELTSLERELDLSRHTTDTLRAQAHEFTNRLHTISGLVQLGQYDDAVTFILQAGQHQDALNHEVQSRIADPALAALLIAKASVASEQHVQLRIADDTALGRTMDAQLSADLVTVTGNLVDNAVDAAQSGGWVSVSVRDLGDAIEVRVTDSGAGVASEHAEQVFGRGFTTKAADGHRGLGLALISRVCTARGGQITVDGSAFTARLPVGAGSAA</sequence>
<organism evidence="15 16">
    <name type="scientific">Dactylosporangium sucinum</name>
    <dbReference type="NCBI Taxonomy" id="1424081"/>
    <lineage>
        <taxon>Bacteria</taxon>
        <taxon>Bacillati</taxon>
        <taxon>Actinomycetota</taxon>
        <taxon>Actinomycetes</taxon>
        <taxon>Micromonosporales</taxon>
        <taxon>Micromonosporaceae</taxon>
        <taxon>Dactylosporangium</taxon>
    </lineage>
</organism>
<keyword evidence="9" id="KW-0418">Kinase</keyword>
<evidence type="ECO:0000256" key="4">
    <source>
        <dbReference type="ARBA" id="ARBA00022475"/>
    </source>
</evidence>
<dbReference type="SUPFAM" id="SSF55890">
    <property type="entry name" value="Sporulation response regulatory protein Spo0B"/>
    <property type="match status" value="1"/>
</dbReference>
<dbReference type="InterPro" id="IPR016120">
    <property type="entry name" value="Sig_transdc_His_kin_SpoOB"/>
</dbReference>
<evidence type="ECO:0000256" key="5">
    <source>
        <dbReference type="ARBA" id="ARBA00022553"/>
    </source>
</evidence>
<accession>A0A917X0W1</accession>
<keyword evidence="11" id="KW-1133">Transmembrane helix</keyword>
<dbReference type="EC" id="2.7.13.3" evidence="3"/>
<dbReference type="Gene3D" id="1.10.287.130">
    <property type="match status" value="1"/>
</dbReference>
<protein>
    <recommendedName>
        <fullName evidence="3">histidine kinase</fullName>
        <ecNumber evidence="3">2.7.13.3</ecNumber>
    </recommendedName>
</protein>
<gene>
    <name evidence="15" type="ORF">GCM10007977_059710</name>
</gene>
<dbReference type="Gene3D" id="3.30.450.20">
    <property type="entry name" value="PAS domain"/>
    <property type="match status" value="2"/>
</dbReference>
<evidence type="ECO:0000256" key="6">
    <source>
        <dbReference type="ARBA" id="ARBA00022679"/>
    </source>
</evidence>
<dbReference type="SMART" id="SM00387">
    <property type="entry name" value="HATPase_c"/>
    <property type="match status" value="1"/>
</dbReference>
<evidence type="ECO:0000256" key="1">
    <source>
        <dbReference type="ARBA" id="ARBA00000085"/>
    </source>
</evidence>
<evidence type="ECO:0000256" key="3">
    <source>
        <dbReference type="ARBA" id="ARBA00012438"/>
    </source>
</evidence>
<dbReference type="InterPro" id="IPR033463">
    <property type="entry name" value="sCache_3"/>
</dbReference>
<keyword evidence="10" id="KW-0067">ATP-binding</keyword>
<dbReference type="InterPro" id="IPR004358">
    <property type="entry name" value="Sig_transdc_His_kin-like_C"/>
</dbReference>
<dbReference type="SUPFAM" id="SSF103190">
    <property type="entry name" value="Sensory domain-like"/>
    <property type="match status" value="1"/>
</dbReference>
<keyword evidence="7" id="KW-0812">Transmembrane</keyword>
<dbReference type="GO" id="GO:0005886">
    <property type="term" value="C:plasma membrane"/>
    <property type="evidence" value="ECO:0007669"/>
    <property type="project" value="UniProtKB-SubCell"/>
</dbReference>
<evidence type="ECO:0000256" key="13">
    <source>
        <dbReference type="ARBA" id="ARBA00023136"/>
    </source>
</evidence>
<dbReference type="GO" id="GO:0006355">
    <property type="term" value="P:regulation of DNA-templated transcription"/>
    <property type="evidence" value="ECO:0007669"/>
    <property type="project" value="InterPro"/>
</dbReference>
<dbReference type="InterPro" id="IPR013767">
    <property type="entry name" value="PAS_fold"/>
</dbReference>
<comment type="catalytic activity">
    <reaction evidence="1">
        <text>ATP + protein L-histidine = ADP + protein N-phospho-L-histidine.</text>
        <dbReference type="EC" id="2.7.13.3"/>
    </reaction>
</comment>
<reference evidence="15" key="1">
    <citation type="journal article" date="2014" name="Int. J. Syst. Evol. Microbiol.">
        <title>Complete genome sequence of Corynebacterium casei LMG S-19264T (=DSM 44701T), isolated from a smear-ripened cheese.</title>
        <authorList>
            <consortium name="US DOE Joint Genome Institute (JGI-PGF)"/>
            <person name="Walter F."/>
            <person name="Albersmeier A."/>
            <person name="Kalinowski J."/>
            <person name="Ruckert C."/>
        </authorList>
    </citation>
    <scope>NUCLEOTIDE SEQUENCE</scope>
    <source>
        <strain evidence="15">JCM 19831</strain>
    </source>
</reference>
<proteinExistence type="predicted"/>
<name>A0A917X0W1_9ACTN</name>
<evidence type="ECO:0000313" key="15">
    <source>
        <dbReference type="EMBL" id="GGM50053.1"/>
    </source>
</evidence>
<dbReference type="InterPro" id="IPR005467">
    <property type="entry name" value="His_kinase_dom"/>
</dbReference>
<dbReference type="InterPro" id="IPR000014">
    <property type="entry name" value="PAS"/>
</dbReference>
<dbReference type="RefSeq" id="WP_229835961.1">
    <property type="nucleotide sequence ID" value="NZ_BMPI01000032.1"/>
</dbReference>
<dbReference type="PANTHER" id="PTHR43547:SF10">
    <property type="entry name" value="SENSOR HISTIDINE KINASE DCUS"/>
    <property type="match status" value="1"/>
</dbReference>
<keyword evidence="12" id="KW-0902">Two-component regulatory system</keyword>
<dbReference type="Pfam" id="PF00989">
    <property type="entry name" value="PAS"/>
    <property type="match status" value="1"/>
</dbReference>
<comment type="subcellular location">
    <subcellularLocation>
        <location evidence="2">Cell membrane</location>
        <topology evidence="2">Multi-pass membrane protein</topology>
    </subcellularLocation>
</comment>
<reference evidence="15" key="2">
    <citation type="submission" date="2020-09" db="EMBL/GenBank/DDBJ databases">
        <authorList>
            <person name="Sun Q."/>
            <person name="Ohkuma M."/>
        </authorList>
    </citation>
    <scope>NUCLEOTIDE SEQUENCE</scope>
    <source>
        <strain evidence="15">JCM 19831</strain>
    </source>
</reference>
<dbReference type="InterPro" id="IPR039506">
    <property type="entry name" value="SPOB_a"/>
</dbReference>
<dbReference type="GO" id="GO:0000155">
    <property type="term" value="F:phosphorelay sensor kinase activity"/>
    <property type="evidence" value="ECO:0007669"/>
    <property type="project" value="InterPro"/>
</dbReference>
<evidence type="ECO:0000256" key="11">
    <source>
        <dbReference type="ARBA" id="ARBA00022989"/>
    </source>
</evidence>
<evidence type="ECO:0000256" key="2">
    <source>
        <dbReference type="ARBA" id="ARBA00004651"/>
    </source>
</evidence>
<dbReference type="PANTHER" id="PTHR43547">
    <property type="entry name" value="TWO-COMPONENT HISTIDINE KINASE"/>
    <property type="match status" value="1"/>
</dbReference>
<dbReference type="InterPro" id="IPR035965">
    <property type="entry name" value="PAS-like_dom_sf"/>
</dbReference>
<evidence type="ECO:0000256" key="10">
    <source>
        <dbReference type="ARBA" id="ARBA00022840"/>
    </source>
</evidence>
<dbReference type="InterPro" id="IPR036890">
    <property type="entry name" value="HATPase_C_sf"/>
</dbReference>
<keyword evidence="4" id="KW-1003">Cell membrane</keyword>
<evidence type="ECO:0000256" key="7">
    <source>
        <dbReference type="ARBA" id="ARBA00022692"/>
    </source>
</evidence>
<dbReference type="Pfam" id="PF17203">
    <property type="entry name" value="sCache_3_2"/>
    <property type="match status" value="1"/>
</dbReference>
<dbReference type="Proteomes" id="UP000642070">
    <property type="component" value="Unassembled WGS sequence"/>
</dbReference>
<evidence type="ECO:0000256" key="9">
    <source>
        <dbReference type="ARBA" id="ARBA00022777"/>
    </source>
</evidence>
<keyword evidence="16" id="KW-1185">Reference proteome</keyword>
<keyword evidence="8" id="KW-0547">Nucleotide-binding</keyword>
<dbReference type="AlphaFoldDB" id="A0A917X0W1"/>